<protein>
    <recommendedName>
        <fullName evidence="3">HhH-GPD domain-containing protein</fullName>
    </recommendedName>
</protein>
<evidence type="ECO:0000313" key="2">
    <source>
        <dbReference type="Proteomes" id="UP000031524"/>
    </source>
</evidence>
<accession>A0A0B5D4M0</accession>
<dbReference type="Proteomes" id="UP000031524">
    <property type="component" value="Chromosome"/>
</dbReference>
<dbReference type="HOGENOM" id="CLU_077467_0_1_11"/>
<sequence>MRQLTIYTVGHSTRTAEEFLALLEAHGVQQVADVRTVPKSRRNPQFWSDALEASLAGAGKGYRWFPQLGGLRKTSADSPNAAWRNASFRGYADHMLTAEFAEGLAALLEFAAEAPTAIMCAEAVPWRCHRSLIGDALLVRGHEVLDIMSPTQAKPEKLTGFAVVTDGVITYPPEEGEQER</sequence>
<dbReference type="Pfam" id="PF04343">
    <property type="entry name" value="DUF488"/>
    <property type="match status" value="1"/>
</dbReference>
<dbReference type="OrthoDB" id="9789109at2"/>
<dbReference type="InterPro" id="IPR007438">
    <property type="entry name" value="DUF488"/>
</dbReference>
<dbReference type="KEGG" id="chm:B842_00185"/>
<gene>
    <name evidence="1" type="ORF">B842_00185</name>
</gene>
<name>A0A0B5D4M0_9CORY</name>
<evidence type="ECO:0008006" key="3">
    <source>
        <dbReference type="Google" id="ProtNLM"/>
    </source>
</evidence>
<dbReference type="EMBL" id="CP005286">
    <property type="protein sequence ID" value="AJE31897.1"/>
    <property type="molecule type" value="Genomic_DNA"/>
</dbReference>
<reference evidence="1 2" key="1">
    <citation type="submission" date="2013-04" db="EMBL/GenBank/DDBJ databases">
        <title>Complete genome sequence of Corynebacterium humireducens DSM 45392(T), isolated from a wastewater-fed microbial fuel cell.</title>
        <authorList>
            <person name="Ruckert C."/>
            <person name="Albersmeier A."/>
            <person name="Kalinowski J."/>
        </authorList>
    </citation>
    <scope>NUCLEOTIDE SEQUENCE [LARGE SCALE GENOMIC DNA]</scope>
    <source>
        <strain evidence="2">MFC-5</strain>
    </source>
</reference>
<organism evidence="1 2">
    <name type="scientific">Corynebacterium humireducens NBRC 106098 = DSM 45392</name>
    <dbReference type="NCBI Taxonomy" id="1223515"/>
    <lineage>
        <taxon>Bacteria</taxon>
        <taxon>Bacillati</taxon>
        <taxon>Actinomycetota</taxon>
        <taxon>Actinomycetes</taxon>
        <taxon>Mycobacteriales</taxon>
        <taxon>Corynebacteriaceae</taxon>
        <taxon>Corynebacterium</taxon>
    </lineage>
</organism>
<dbReference type="RefSeq" id="WP_040084506.1">
    <property type="nucleotide sequence ID" value="NZ_BCSU01000015.1"/>
</dbReference>
<dbReference type="PANTHER" id="PTHR39337:SF1">
    <property type="entry name" value="BLR5642 PROTEIN"/>
    <property type="match status" value="1"/>
</dbReference>
<evidence type="ECO:0000313" key="1">
    <source>
        <dbReference type="EMBL" id="AJE31897.1"/>
    </source>
</evidence>
<dbReference type="AlphaFoldDB" id="A0A0B5D4M0"/>
<proteinExistence type="predicted"/>
<dbReference type="STRING" id="1223515.B842_00185"/>
<keyword evidence="2" id="KW-1185">Reference proteome</keyword>
<dbReference type="PANTHER" id="PTHR39337">
    <property type="entry name" value="BLR5642 PROTEIN"/>
    <property type="match status" value="1"/>
</dbReference>
<dbReference type="PIRSF" id="PIRSF024492">
    <property type="entry name" value="UCP024492"/>
    <property type="match status" value="1"/>
</dbReference>
<dbReference type="InterPro" id="IPR014519">
    <property type="entry name" value="UCP024492"/>
</dbReference>